<dbReference type="PROSITE" id="PS00455">
    <property type="entry name" value="AMP_BINDING"/>
    <property type="match status" value="1"/>
</dbReference>
<feature type="domain" description="Condensation" evidence="5">
    <location>
        <begin position="979"/>
        <end position="1263"/>
    </location>
</feature>
<dbReference type="InterPro" id="IPR042099">
    <property type="entry name" value="ANL_N_sf"/>
</dbReference>
<evidence type="ECO:0000256" key="2">
    <source>
        <dbReference type="ARBA" id="ARBA00022553"/>
    </source>
</evidence>
<feature type="domain" description="AMP-binding enzyme C-terminal" evidence="6">
    <location>
        <begin position="651"/>
        <end position="725"/>
    </location>
</feature>
<accession>A0AA38R859</accession>
<dbReference type="InterPro" id="IPR020459">
    <property type="entry name" value="AMP-binding"/>
</dbReference>
<reference evidence="7" key="1">
    <citation type="submission" date="2022-07" db="EMBL/GenBank/DDBJ databases">
        <title>Fungi with potential for degradation of polypropylene.</title>
        <authorList>
            <person name="Gostincar C."/>
        </authorList>
    </citation>
    <scope>NUCLEOTIDE SEQUENCE</scope>
    <source>
        <strain evidence="7">EXF-13308</strain>
    </source>
</reference>
<evidence type="ECO:0000256" key="3">
    <source>
        <dbReference type="SAM" id="MobiDB-lite"/>
    </source>
</evidence>
<dbReference type="PANTHER" id="PTHR45527">
    <property type="entry name" value="NONRIBOSOMAL PEPTIDE SYNTHETASE"/>
    <property type="match status" value="1"/>
</dbReference>
<dbReference type="InterPro" id="IPR000873">
    <property type="entry name" value="AMP-dep_synth/lig_dom"/>
</dbReference>
<dbReference type="InterPro" id="IPR020845">
    <property type="entry name" value="AMP-binding_CS"/>
</dbReference>
<evidence type="ECO:0000313" key="8">
    <source>
        <dbReference type="Proteomes" id="UP001174694"/>
    </source>
</evidence>
<evidence type="ECO:0000256" key="1">
    <source>
        <dbReference type="ARBA" id="ARBA00022450"/>
    </source>
</evidence>
<name>A0AA38R859_9PEZI</name>
<dbReference type="PANTHER" id="PTHR45527:SF1">
    <property type="entry name" value="FATTY ACID SYNTHASE"/>
    <property type="match status" value="1"/>
</dbReference>
<dbReference type="Pfam" id="PF00501">
    <property type="entry name" value="AMP-binding"/>
    <property type="match status" value="1"/>
</dbReference>
<dbReference type="Gene3D" id="3.40.50.12780">
    <property type="entry name" value="N-terminal domain of ligase-like"/>
    <property type="match status" value="1"/>
</dbReference>
<evidence type="ECO:0000313" key="7">
    <source>
        <dbReference type="EMBL" id="KAJ9130083.1"/>
    </source>
</evidence>
<dbReference type="SUPFAM" id="SSF52777">
    <property type="entry name" value="CoA-dependent acyltransferases"/>
    <property type="match status" value="2"/>
</dbReference>
<keyword evidence="2" id="KW-0597">Phosphoprotein</keyword>
<dbReference type="GO" id="GO:0005737">
    <property type="term" value="C:cytoplasm"/>
    <property type="evidence" value="ECO:0007669"/>
    <property type="project" value="TreeGrafter"/>
</dbReference>
<proteinExistence type="predicted"/>
<dbReference type="PRINTS" id="PR00154">
    <property type="entry name" value="AMPBINDING"/>
</dbReference>
<dbReference type="Pfam" id="PF13193">
    <property type="entry name" value="AMP-binding_C"/>
    <property type="match status" value="1"/>
</dbReference>
<evidence type="ECO:0000259" key="4">
    <source>
        <dbReference type="Pfam" id="PF00501"/>
    </source>
</evidence>
<sequence>MGSVQLDGGDLLPLPSTKLPCFNITLLDPDSQPYHETTVNTGSINTGALLQRFASFIGAVTEADRVVFVADTTRGRTLVDATVVSPGGIARLQHIPAGRADVKVDDFDFAIRLVADDVLGEANGIARDKLPVPFILSVELSKGDGSANLTLSLRGDHGSLTAAQHLLRLAASYLSTGTSGHNTEPSRIVTVAPTEGSVAAQRTLMHEWFEDSARRRPDNIAAEHLSQDATSVYHRRDLTYGELDALAEQVADAVSLVIPALDWKPLRGDQRVVPLFLPSGPDFLVGSLGIQKAGHAFCPLPLDAPAERLRVLIDDVQAPAVFGVGNSPWADTKELRDVLWVDMLAPEAWRTTVAVPDGPLVVQRRAATPDDLAYVLYTSGSTGKPKGVLIPHAAGACFLDSITTRLAHLPTGPRLRWFATSQPTFDAHIFEAFPPLALGGTVCTAERNLMLTDVEAAVDALRATAAFFVPSLAMLLRPARVPTLRTLFVGGEMLSQRVVDNFAAASAPATAEAARPDDRYFLNCYGPTEVTVWVSTQYGSSATRRSVVGDPFPRTTAFLLDPDSDAPREVALGLPGELALGGPQVAQGYLNRPHETARAFVDSPALGGRLYRTGDKVRIVWDEDGQPKLDFLGRFSADQVKLNGRRVELPEVETVLARLASVAEVTVLVAANQLVAYVVGWASGGDAAAEMEHQCRAEAERCLPAWMRPRRYWVLQALPRTVNGKVDRKPLVTMAIEQLAGKPRTNGLVRPNGPVRSNGPAPKPADPETARAPESPPDAMTNGNEKETASSPPPDTASIVYRALATALDDTDVLDREGATPLANLGFDSLRAMAFLQRLRSTGVSRLAIQDILPVTSIDGLIKVTEARRAAQPASAEENTAARPDGGHAPLADNVTHAIDVTAIAVDDEEAVYELPVEAKLRHFAHYCRPGCLEALGLPAAEVEQVLPATNLQVRFLTIATTEAFLDPARYWGKPEIEHYVYEVPDALDPARLQRAVAAVLARYDCFRAVFVPVRHPLSTFAQCVLAPSAAAIPVVETVCPARDSAQPDSLWRRTVAGTQRAAEEAMRLDRPGVAVAYVWSPDRARCVLVLSLFHALYDGVSLTYLREAIAAEYYAALPVAYLPVRTAVEGIMGADWTGTMLYWMARFANVPVFRLGPARPGPVAGATPYSASGETHMRSLFVVSRLTLQELSARVRGGLGASLIAVVEAAYASVLAQTWRGASEDRLDVQFGCVMNGRQTDAAQRCMAAMMAMAPVHLVVDRRVSPPRTNRETCRALVAQHQDAAPHLQAPCPTRDLAELAMNRFDTVLNVHAYVAPARDLPGFNAEENLRAPFKEIDTGFPLLVELWPARGDWGEKIVWKAVYNARRPGYEFLTDEWAASALAALDEALLRILDDPDAPFS</sequence>
<dbReference type="GO" id="GO:0003824">
    <property type="term" value="F:catalytic activity"/>
    <property type="evidence" value="ECO:0007669"/>
    <property type="project" value="InterPro"/>
</dbReference>
<comment type="caution">
    <text evidence="7">The sequence shown here is derived from an EMBL/GenBank/DDBJ whole genome shotgun (WGS) entry which is preliminary data.</text>
</comment>
<evidence type="ECO:0000259" key="5">
    <source>
        <dbReference type="Pfam" id="PF00668"/>
    </source>
</evidence>
<protein>
    <submittedName>
        <fullName evidence="7">NRPS-like enzyme</fullName>
    </submittedName>
</protein>
<dbReference type="Gene3D" id="3.30.559.10">
    <property type="entry name" value="Chloramphenicol acetyltransferase-like domain"/>
    <property type="match status" value="1"/>
</dbReference>
<organism evidence="7 8">
    <name type="scientific">Pleurostoma richardsiae</name>
    <dbReference type="NCBI Taxonomy" id="41990"/>
    <lineage>
        <taxon>Eukaryota</taxon>
        <taxon>Fungi</taxon>
        <taxon>Dikarya</taxon>
        <taxon>Ascomycota</taxon>
        <taxon>Pezizomycotina</taxon>
        <taxon>Sordariomycetes</taxon>
        <taxon>Sordariomycetidae</taxon>
        <taxon>Calosphaeriales</taxon>
        <taxon>Pleurostomataceae</taxon>
        <taxon>Pleurostoma</taxon>
    </lineage>
</organism>
<keyword evidence="1" id="KW-0596">Phosphopantetheine</keyword>
<feature type="domain" description="AMP-dependent synthetase/ligase" evidence="4">
    <location>
        <begin position="209"/>
        <end position="590"/>
    </location>
</feature>
<dbReference type="Proteomes" id="UP001174694">
    <property type="component" value="Unassembled WGS sequence"/>
</dbReference>
<dbReference type="GO" id="GO:0043041">
    <property type="term" value="P:amino acid activation for nonribosomal peptide biosynthetic process"/>
    <property type="evidence" value="ECO:0007669"/>
    <property type="project" value="TreeGrafter"/>
</dbReference>
<dbReference type="Pfam" id="PF00668">
    <property type="entry name" value="Condensation"/>
    <property type="match status" value="1"/>
</dbReference>
<dbReference type="InterPro" id="IPR025110">
    <property type="entry name" value="AMP-bd_C"/>
</dbReference>
<dbReference type="InterPro" id="IPR045851">
    <property type="entry name" value="AMP-bd_C_sf"/>
</dbReference>
<dbReference type="SUPFAM" id="SSF56801">
    <property type="entry name" value="Acetyl-CoA synthetase-like"/>
    <property type="match status" value="1"/>
</dbReference>
<dbReference type="InterPro" id="IPR023213">
    <property type="entry name" value="CAT-like_dom_sf"/>
</dbReference>
<dbReference type="GO" id="GO:0031177">
    <property type="term" value="F:phosphopantetheine binding"/>
    <property type="evidence" value="ECO:0007669"/>
    <property type="project" value="TreeGrafter"/>
</dbReference>
<dbReference type="InterPro" id="IPR036736">
    <property type="entry name" value="ACP-like_sf"/>
</dbReference>
<feature type="region of interest" description="Disordered" evidence="3">
    <location>
        <begin position="869"/>
        <end position="891"/>
    </location>
</feature>
<dbReference type="Gene3D" id="3.30.300.30">
    <property type="match status" value="1"/>
</dbReference>
<dbReference type="InterPro" id="IPR001242">
    <property type="entry name" value="Condensation_dom"/>
</dbReference>
<gene>
    <name evidence="7" type="ORF">NKR23_g12353</name>
</gene>
<keyword evidence="8" id="KW-1185">Reference proteome</keyword>
<feature type="region of interest" description="Disordered" evidence="3">
    <location>
        <begin position="743"/>
        <end position="796"/>
    </location>
</feature>
<dbReference type="Gene3D" id="3.30.559.30">
    <property type="entry name" value="Nonribosomal peptide synthetase, condensation domain"/>
    <property type="match status" value="1"/>
</dbReference>
<dbReference type="GO" id="GO:0044550">
    <property type="term" value="P:secondary metabolite biosynthetic process"/>
    <property type="evidence" value="ECO:0007669"/>
    <property type="project" value="TreeGrafter"/>
</dbReference>
<dbReference type="SUPFAM" id="SSF47336">
    <property type="entry name" value="ACP-like"/>
    <property type="match status" value="1"/>
</dbReference>
<evidence type="ECO:0000259" key="6">
    <source>
        <dbReference type="Pfam" id="PF13193"/>
    </source>
</evidence>
<dbReference type="EMBL" id="JANBVO010000108">
    <property type="protein sequence ID" value="KAJ9130083.1"/>
    <property type="molecule type" value="Genomic_DNA"/>
</dbReference>